<dbReference type="SMART" id="SM01029">
    <property type="entry name" value="BetaGal_dom2"/>
    <property type="match status" value="1"/>
</dbReference>
<evidence type="ECO:0000256" key="4">
    <source>
        <dbReference type="ARBA" id="ARBA00022729"/>
    </source>
</evidence>
<dbReference type="GO" id="GO:0004565">
    <property type="term" value="F:beta-galactosidase activity"/>
    <property type="evidence" value="ECO:0007669"/>
    <property type="project" value="UniProtKB-EC"/>
</dbReference>
<evidence type="ECO:0000256" key="8">
    <source>
        <dbReference type="RuleBase" id="RU000675"/>
    </source>
</evidence>
<dbReference type="SUPFAM" id="SSF51445">
    <property type="entry name" value="(Trans)glycosidases"/>
    <property type="match status" value="1"/>
</dbReference>
<evidence type="ECO:0000256" key="1">
    <source>
        <dbReference type="ARBA" id="ARBA00001412"/>
    </source>
</evidence>
<dbReference type="InterPro" id="IPR031330">
    <property type="entry name" value="Gly_Hdrlase_35_cat"/>
</dbReference>
<dbReference type="InParanoid" id="A0A409VTH7"/>
<dbReference type="InterPro" id="IPR001944">
    <property type="entry name" value="Glycoside_Hdrlase_35"/>
</dbReference>
<dbReference type="OrthoDB" id="1657402at2759"/>
<organism evidence="12 13">
    <name type="scientific">Psilocybe cyanescens</name>
    <dbReference type="NCBI Taxonomy" id="93625"/>
    <lineage>
        <taxon>Eukaryota</taxon>
        <taxon>Fungi</taxon>
        <taxon>Dikarya</taxon>
        <taxon>Basidiomycota</taxon>
        <taxon>Agaricomycotina</taxon>
        <taxon>Agaricomycetes</taxon>
        <taxon>Agaricomycetidae</taxon>
        <taxon>Agaricales</taxon>
        <taxon>Agaricineae</taxon>
        <taxon>Strophariaceae</taxon>
        <taxon>Psilocybe</taxon>
    </lineage>
</organism>
<keyword evidence="6" id="KW-0325">Glycoprotein</keyword>
<gene>
    <name evidence="12" type="ORF">CVT25_000963</name>
</gene>
<evidence type="ECO:0000256" key="6">
    <source>
        <dbReference type="ARBA" id="ARBA00023180"/>
    </source>
</evidence>
<evidence type="ECO:0000256" key="3">
    <source>
        <dbReference type="ARBA" id="ARBA00012756"/>
    </source>
</evidence>
<evidence type="ECO:0000256" key="7">
    <source>
        <dbReference type="ARBA" id="ARBA00023295"/>
    </source>
</evidence>
<dbReference type="AlphaFoldDB" id="A0A409VTH7"/>
<name>A0A409VTH7_PSICY</name>
<dbReference type="InterPro" id="IPR036833">
    <property type="entry name" value="BetaGal_dom3_sf"/>
</dbReference>
<evidence type="ECO:0000256" key="2">
    <source>
        <dbReference type="ARBA" id="ARBA00009809"/>
    </source>
</evidence>
<dbReference type="InterPro" id="IPR019801">
    <property type="entry name" value="Glyco_hydro_35_CS"/>
</dbReference>
<evidence type="ECO:0000313" key="13">
    <source>
        <dbReference type="Proteomes" id="UP000283269"/>
    </source>
</evidence>
<proteinExistence type="inferred from homology"/>
<dbReference type="EC" id="3.2.1.23" evidence="3 8"/>
<evidence type="ECO:0000259" key="11">
    <source>
        <dbReference type="SMART" id="SM01029"/>
    </source>
</evidence>
<dbReference type="SUPFAM" id="SSF49785">
    <property type="entry name" value="Galactose-binding domain-like"/>
    <property type="match status" value="2"/>
</dbReference>
<evidence type="ECO:0000313" key="12">
    <source>
        <dbReference type="EMBL" id="PPQ69590.1"/>
    </source>
</evidence>
<keyword evidence="7 8" id="KW-0326">Glycosidase</keyword>
<accession>A0A409VTH7</accession>
<dbReference type="Gene3D" id="2.60.390.10">
    <property type="entry name" value="Beta-galactosidase, domain 3"/>
    <property type="match status" value="1"/>
</dbReference>
<dbReference type="Gene3D" id="2.102.20.10">
    <property type="entry name" value="Beta-galactosidase, domain 2"/>
    <property type="match status" value="1"/>
</dbReference>
<dbReference type="Pfam" id="PF01301">
    <property type="entry name" value="Glyco_hydro_35"/>
    <property type="match status" value="1"/>
</dbReference>
<evidence type="ECO:0000256" key="9">
    <source>
        <dbReference type="RuleBase" id="RU003679"/>
    </source>
</evidence>
<feature type="chain" id="PRO_5019064078" description="Beta-galactosidase" evidence="10">
    <location>
        <begin position="27"/>
        <end position="1026"/>
    </location>
</feature>
<keyword evidence="4 10" id="KW-0732">Signal</keyword>
<reference evidence="12 13" key="1">
    <citation type="journal article" date="2018" name="Evol. Lett.">
        <title>Horizontal gene cluster transfer increased hallucinogenic mushroom diversity.</title>
        <authorList>
            <person name="Reynolds H.T."/>
            <person name="Vijayakumar V."/>
            <person name="Gluck-Thaler E."/>
            <person name="Korotkin H.B."/>
            <person name="Matheny P.B."/>
            <person name="Slot J.C."/>
        </authorList>
    </citation>
    <scope>NUCLEOTIDE SEQUENCE [LARGE SCALE GENOMIC DNA]</scope>
    <source>
        <strain evidence="12 13">2631</strain>
    </source>
</reference>
<dbReference type="EMBL" id="NHYD01003930">
    <property type="protein sequence ID" value="PPQ69590.1"/>
    <property type="molecule type" value="Genomic_DNA"/>
</dbReference>
<keyword evidence="13" id="KW-1185">Reference proteome</keyword>
<comment type="catalytic activity">
    <reaction evidence="1 8">
        <text>Hydrolysis of terminal non-reducing beta-D-galactose residues in beta-D-galactosides.</text>
        <dbReference type="EC" id="3.2.1.23"/>
    </reaction>
</comment>
<evidence type="ECO:0000256" key="10">
    <source>
        <dbReference type="SAM" id="SignalP"/>
    </source>
</evidence>
<dbReference type="InterPro" id="IPR018954">
    <property type="entry name" value="Betagal_dom2"/>
</dbReference>
<dbReference type="Pfam" id="PF13364">
    <property type="entry name" value="BetaGal_ABD2"/>
    <property type="match status" value="2"/>
</dbReference>
<dbReference type="InterPro" id="IPR025300">
    <property type="entry name" value="BetaGal_jelly_roll_dom"/>
</dbReference>
<dbReference type="InterPro" id="IPR025972">
    <property type="entry name" value="BetaGal_dom3"/>
</dbReference>
<dbReference type="Proteomes" id="UP000283269">
    <property type="component" value="Unassembled WGS sequence"/>
</dbReference>
<dbReference type="Gene3D" id="2.60.120.260">
    <property type="entry name" value="Galactose-binding domain-like"/>
    <property type="match status" value="2"/>
</dbReference>
<dbReference type="PROSITE" id="PS01182">
    <property type="entry name" value="GLYCOSYL_HYDROL_F35"/>
    <property type="match status" value="1"/>
</dbReference>
<dbReference type="PRINTS" id="PR00742">
    <property type="entry name" value="GLHYDRLASE35"/>
</dbReference>
<dbReference type="InterPro" id="IPR037110">
    <property type="entry name" value="Betagal_dom2_sf"/>
</dbReference>
<dbReference type="SUPFAM" id="SSF51011">
    <property type="entry name" value="Glycosyl hydrolase domain"/>
    <property type="match status" value="1"/>
</dbReference>
<dbReference type="GO" id="GO:0005975">
    <property type="term" value="P:carbohydrate metabolic process"/>
    <property type="evidence" value="ECO:0007669"/>
    <property type="project" value="InterPro"/>
</dbReference>
<dbReference type="Pfam" id="PF10435">
    <property type="entry name" value="BetaGal_dom2"/>
    <property type="match status" value="1"/>
</dbReference>
<dbReference type="InterPro" id="IPR017853">
    <property type="entry name" value="GH"/>
</dbReference>
<comment type="caution">
    <text evidence="12">The sequence shown here is derived from an EMBL/GenBank/DDBJ whole genome shotgun (WGS) entry which is preliminary data.</text>
</comment>
<dbReference type="PANTHER" id="PTHR23421">
    <property type="entry name" value="BETA-GALACTOSIDASE RELATED"/>
    <property type="match status" value="1"/>
</dbReference>
<dbReference type="SUPFAM" id="SSF117100">
    <property type="entry name" value="Beta-galactosidase LacA, domain 3"/>
    <property type="match status" value="1"/>
</dbReference>
<keyword evidence="5 8" id="KW-0378">Hydrolase</keyword>
<dbReference type="STRING" id="93625.A0A409VTH7"/>
<feature type="domain" description="Beta-galactosidase" evidence="11">
    <location>
        <begin position="416"/>
        <end position="598"/>
    </location>
</feature>
<protein>
    <recommendedName>
        <fullName evidence="3 8">Beta-galactosidase</fullName>
        <ecNumber evidence="3 8">3.2.1.23</ecNumber>
    </recommendedName>
</protein>
<dbReference type="InterPro" id="IPR008979">
    <property type="entry name" value="Galactose-bd-like_sf"/>
</dbReference>
<dbReference type="Pfam" id="PF13363">
    <property type="entry name" value="BetaGal_dom3"/>
    <property type="match status" value="1"/>
</dbReference>
<sequence length="1026" mass="109886">MRRVQPDFNAMLWRFLGLLCFCVVSASSSSSSSLHAPRAPAPALILNRRNSTGLTNAVTWDPHSLFIQGQRVFILSAEIHPWRLPGNPDLWGDIFQKVKANGFNTVSFYVNWATHFPTPGTNGTLGDFQTGTYRDIQRFIDEAKNAGLWMIARPGPYINAETTGGGFPGWVGNIAGSLRTNNANYAQASPIQAWTPYMTAISKIIARNQITNGGPIILVQAENEFSASASNNIYMQAIIDLYRANGIVIPITHNDQHAGSTGNFSPDRPGTHVDIYCGDSYPQGANSWAQVQAVYYSNHVANAPSNPLCLAEFGGGFLLGWGAAARGGTGYEKYSNPVNGLTNADFENVFYKENYAQTATILNIYMLFGGTNWGQTMEPTVYTSYEYGGGISESRVAGPKMNEMRLQGLFLRVSRDLLASTLIANGTNYTTSALIHTAELRNLNTGSAFYFSRHDTSTSTALTTTQLTVKTSAGNILVPTTGSLTFNGRESKIIVTDYVFGLNKIKILYSTAEIMTWTTIGSTDYIILYAPSGQTGETAIQLSNPVLNLSAFPNMSSKFSNGLLTLHYVTGGSQLVQIQNGNTSLAVFIMDKATANTWHAPVLSQSGAFGNFFSVGTNDTVLVGGPYLVRTAAVLNDTLALTGDLNGTTSIQAIVPPNLQKITWNSQALVASKNSSGVISATAQSSIPSPGIPPLPALTKWKVAGSLPEISPDFDDTGFVTASQTTTNYTNLPVLAGDKVLYSQQYGFYGGNLIFRGHFNATGQETAIQTTVQSGFTGGYSAWLNGVFLGSSQGNSSVSVTTDTWKVTSSMLRVGRDNVFVVLQDHMGIVETSTNGGKEPRGIRGFAIGGAANTPDTFRGYLNEGGLYAERIGAHLPDFPDSSWADGTPLAGGGVKGAGVNFFRTTFDLRVPAGVDMPVRLSITPSAITSNFRAQIYLNGWQIGKYINNIGPQTLFVLPAGILRRNSTNTLALSLWSLDGGGASLAGLSLVSDGTFGTSFVFNDYVTPDYADQAHLRPVATFSAPM</sequence>
<comment type="similarity">
    <text evidence="2 9">Belongs to the glycosyl hydrolase 35 family.</text>
</comment>
<dbReference type="Gene3D" id="3.20.20.80">
    <property type="entry name" value="Glycosidases"/>
    <property type="match status" value="1"/>
</dbReference>
<evidence type="ECO:0000256" key="5">
    <source>
        <dbReference type="ARBA" id="ARBA00022801"/>
    </source>
</evidence>
<feature type="signal peptide" evidence="10">
    <location>
        <begin position="1"/>
        <end position="26"/>
    </location>
</feature>